<dbReference type="RefSeq" id="WP_148858286.1">
    <property type="nucleotide sequence ID" value="NZ_PHNJ01000005.1"/>
</dbReference>
<dbReference type="OrthoDB" id="205286at2157"/>
<sequence>MKRRHVIAGAGSIGLASLAGCLGLAGLDAHEASPAGVDPAVRDDTGYEQTEVDDLRIEEEVGVSAASEEIVVTNYLTEHEKAVDMGPLGEQRGAEFTILSTPKVGVAGQNFNPVEDKSAAELVELIAGNYDAVGDVEHVSDDEVTILEQSTTMSTFVADAEFEGQSVDVNLHVTEAVETDDDLLVTIGVYPERLEGQEEPNVRSLVEHVLEDVEDAGEQNGGEEGEDGEDDEEADESDDEAGDDADEGDGSNDEDGEDDEDDGIV</sequence>
<name>A0A8J8Q1A6_9EURY</name>
<dbReference type="Pfam" id="PF20127">
    <property type="entry name" value="DUF6517"/>
    <property type="match status" value="1"/>
</dbReference>
<dbReference type="PROSITE" id="PS51257">
    <property type="entry name" value="PROKAR_LIPOPROTEIN"/>
    <property type="match status" value="1"/>
</dbReference>
<dbReference type="InterPro" id="IPR045396">
    <property type="entry name" value="DUF6517"/>
</dbReference>
<dbReference type="AlphaFoldDB" id="A0A8J8Q1A6"/>
<accession>A0A8J8Q1A6</accession>
<evidence type="ECO:0000313" key="3">
    <source>
        <dbReference type="Proteomes" id="UP000766904"/>
    </source>
</evidence>
<reference evidence="2" key="1">
    <citation type="submission" date="2017-11" db="EMBL/GenBank/DDBJ databases">
        <authorList>
            <person name="Kajale S.C."/>
            <person name="Sharma A."/>
        </authorList>
    </citation>
    <scope>NUCLEOTIDE SEQUENCE</scope>
    <source>
        <strain evidence="2">LS1_42</strain>
    </source>
</reference>
<evidence type="ECO:0000256" key="1">
    <source>
        <dbReference type="SAM" id="MobiDB-lite"/>
    </source>
</evidence>
<comment type="caution">
    <text evidence="2">The sequence shown here is derived from an EMBL/GenBank/DDBJ whole genome shotgun (WGS) entry which is preliminary data.</text>
</comment>
<protein>
    <submittedName>
        <fullName evidence="2">Uncharacterized protein</fullName>
    </submittedName>
</protein>
<gene>
    <name evidence="2" type="ORF">CV102_12325</name>
</gene>
<dbReference type="EMBL" id="PHNJ01000005">
    <property type="protein sequence ID" value="TYL38576.1"/>
    <property type="molecule type" value="Genomic_DNA"/>
</dbReference>
<evidence type="ECO:0000313" key="2">
    <source>
        <dbReference type="EMBL" id="TYL38576.1"/>
    </source>
</evidence>
<proteinExistence type="predicted"/>
<dbReference type="Proteomes" id="UP000766904">
    <property type="component" value="Unassembled WGS sequence"/>
</dbReference>
<feature type="region of interest" description="Disordered" evidence="1">
    <location>
        <begin position="213"/>
        <end position="265"/>
    </location>
</feature>
<organism evidence="2 3">
    <name type="scientific">Natronococcus pandeyae</name>
    <dbReference type="NCBI Taxonomy" id="2055836"/>
    <lineage>
        <taxon>Archaea</taxon>
        <taxon>Methanobacteriati</taxon>
        <taxon>Methanobacteriota</taxon>
        <taxon>Stenosarchaea group</taxon>
        <taxon>Halobacteria</taxon>
        <taxon>Halobacteriales</taxon>
        <taxon>Natrialbaceae</taxon>
        <taxon>Natronococcus</taxon>
    </lineage>
</organism>
<keyword evidence="3" id="KW-1185">Reference proteome</keyword>